<keyword evidence="4" id="KW-0560">Oxidoreductase</keyword>
<keyword evidence="3" id="KW-0223">Dioxygenase</keyword>
<accession>A0A3R6ZS81</accession>
<comment type="caution">
    <text evidence="8">The sequence shown here is derived from an EMBL/GenBank/DDBJ whole genome shotgun (WGS) entry which is preliminary data.</text>
</comment>
<keyword evidence="6" id="KW-1133">Transmembrane helix</keyword>
<comment type="cofactor">
    <cofactor evidence="1">
        <name>L-ascorbate</name>
        <dbReference type="ChEBI" id="CHEBI:38290"/>
    </cofactor>
</comment>
<dbReference type="InterPro" id="IPR045054">
    <property type="entry name" value="P4HA-like"/>
</dbReference>
<dbReference type="InterPro" id="IPR036208">
    <property type="entry name" value="VHL_sf"/>
</dbReference>
<evidence type="ECO:0000256" key="3">
    <source>
        <dbReference type="ARBA" id="ARBA00022964"/>
    </source>
</evidence>
<dbReference type="EMBL" id="QUSY01000226">
    <property type="protein sequence ID" value="RHY31295.1"/>
    <property type="molecule type" value="Genomic_DNA"/>
</dbReference>
<dbReference type="AlphaFoldDB" id="A0A3R6ZS81"/>
<dbReference type="PANTHER" id="PTHR10869:SF226">
    <property type="entry name" value="PROLYL 4-HYDROXYLASE ALPHA SUBUNIT DOMAIN-CONTAINING PROTEIN"/>
    <property type="match status" value="1"/>
</dbReference>
<dbReference type="VEuPathDB" id="FungiDB:H310_07213"/>
<keyword evidence="6" id="KW-0812">Transmembrane</keyword>
<evidence type="ECO:0000256" key="5">
    <source>
        <dbReference type="ARBA" id="ARBA00023004"/>
    </source>
</evidence>
<dbReference type="GO" id="GO:0004656">
    <property type="term" value="F:procollagen-proline 4-dioxygenase activity"/>
    <property type="evidence" value="ECO:0007669"/>
    <property type="project" value="TreeGrafter"/>
</dbReference>
<proteinExistence type="predicted"/>
<feature type="transmembrane region" description="Helical" evidence="6">
    <location>
        <begin position="20"/>
        <end position="40"/>
    </location>
</feature>
<name>A0A3R6ZS81_9STRA</name>
<evidence type="ECO:0000256" key="1">
    <source>
        <dbReference type="ARBA" id="ARBA00001961"/>
    </source>
</evidence>
<reference evidence="8 9" key="1">
    <citation type="submission" date="2018-08" db="EMBL/GenBank/DDBJ databases">
        <title>Aphanomyces genome sequencing and annotation.</title>
        <authorList>
            <person name="Minardi D."/>
            <person name="Oidtmann B."/>
            <person name="Van Der Giezen M."/>
            <person name="Studholme D.J."/>
        </authorList>
    </citation>
    <scope>NUCLEOTIDE SEQUENCE [LARGE SCALE GENOMIC DNA]</scope>
    <source>
        <strain evidence="8 9">NJM0002</strain>
    </source>
</reference>
<dbReference type="Gene3D" id="2.60.120.620">
    <property type="entry name" value="q2cbj1_9rhob like domain"/>
    <property type="match status" value="1"/>
</dbReference>
<organism evidence="8 9">
    <name type="scientific">Aphanomyces invadans</name>
    <dbReference type="NCBI Taxonomy" id="157072"/>
    <lineage>
        <taxon>Eukaryota</taxon>
        <taxon>Sar</taxon>
        <taxon>Stramenopiles</taxon>
        <taxon>Oomycota</taxon>
        <taxon>Saprolegniomycetes</taxon>
        <taxon>Saprolegniales</taxon>
        <taxon>Verrucalvaceae</taxon>
        <taxon>Aphanomyces</taxon>
    </lineage>
</organism>
<evidence type="ECO:0000259" key="7">
    <source>
        <dbReference type="SMART" id="SM00702"/>
    </source>
</evidence>
<dbReference type="GO" id="GO:0005506">
    <property type="term" value="F:iron ion binding"/>
    <property type="evidence" value="ECO:0007669"/>
    <property type="project" value="InterPro"/>
</dbReference>
<protein>
    <recommendedName>
        <fullName evidence="7">Prolyl 4-hydroxylase alpha subunit domain-containing protein</fullName>
    </recommendedName>
</protein>
<evidence type="ECO:0000256" key="6">
    <source>
        <dbReference type="SAM" id="Phobius"/>
    </source>
</evidence>
<dbReference type="InterPro" id="IPR037140">
    <property type="entry name" value="VHL_beta_dom_sf"/>
</dbReference>
<keyword evidence="9" id="KW-1185">Reference proteome</keyword>
<dbReference type="PANTHER" id="PTHR10869">
    <property type="entry name" value="PROLYL 4-HYDROXYLASE ALPHA SUBUNIT"/>
    <property type="match status" value="1"/>
</dbReference>
<dbReference type="Gene3D" id="2.60.40.780">
    <property type="entry name" value="von Hippel-Lindau disease tumour suppressor, beta domain"/>
    <property type="match status" value="1"/>
</dbReference>
<gene>
    <name evidence="8" type="ORF">DYB32_003631</name>
</gene>
<keyword evidence="6" id="KW-0472">Membrane</keyword>
<dbReference type="SUPFAM" id="SSF49468">
    <property type="entry name" value="VHL"/>
    <property type="match status" value="1"/>
</dbReference>
<sequence>MARPLRAAANAGKPSSTSSWRFLVLGVFLVVAAIGGNRWLTLPAFEPVRVLEESTDKSKTVIVYDNGQSSGGVNVSLFPSHVASGSALAAYLSDFIDVDGIHLANLPSTKVVADRVYTGSGLVVRTFHDFAHGDRLYLVAPGLLFVWPFVQLGHRVLVTAKLSPTEKPIVLESFSESPRVFHVHNFFTNDEADALIHRIQTIDNDSSKLQQSHVGHISGAKKVSPHRTSENAFDQVSDTAVSIRKRSFDLLRIDPYQDDMADGLQLLRYAQKQAYIAHTDYFNARTSSDWNWNPKAGGSNRFATVFLYLSNVTAGGQTVFPLSEMPPGHEHPPMSDAVTSLTASLFDDNSWEKDMVTKCSTKYVDECLVPSTNASQAISPVGWRHTPKRPTLCCFTVKNRMVTNGMPPMLLAPLQRIEWRLVDETVNVGELDPMSLHGGCPVLEGTKWYDLDPSLWSTFPVVLYSFDHRAANLWVWNKRRYGLDQTRKDKLNVRFTNPTDVDVDLFWKDTKMATLPAGHSVPYSSYHGHVWVRSIEFEAGRSHELHFLTRFMLDFS</sequence>
<feature type="domain" description="Prolyl 4-hydroxylase alpha subunit" evidence="7">
    <location>
        <begin position="178"/>
        <end position="450"/>
    </location>
</feature>
<evidence type="ECO:0000313" key="8">
    <source>
        <dbReference type="EMBL" id="RHY31295.1"/>
    </source>
</evidence>
<evidence type="ECO:0000256" key="4">
    <source>
        <dbReference type="ARBA" id="ARBA00023002"/>
    </source>
</evidence>
<evidence type="ECO:0000313" key="9">
    <source>
        <dbReference type="Proteomes" id="UP000285060"/>
    </source>
</evidence>
<dbReference type="SMART" id="SM00702">
    <property type="entry name" value="P4Hc"/>
    <property type="match status" value="1"/>
</dbReference>
<dbReference type="GO" id="GO:0031418">
    <property type="term" value="F:L-ascorbic acid binding"/>
    <property type="evidence" value="ECO:0007669"/>
    <property type="project" value="InterPro"/>
</dbReference>
<dbReference type="GO" id="GO:0005783">
    <property type="term" value="C:endoplasmic reticulum"/>
    <property type="evidence" value="ECO:0007669"/>
    <property type="project" value="TreeGrafter"/>
</dbReference>
<keyword evidence="5" id="KW-0408">Iron</keyword>
<dbReference type="Proteomes" id="UP000285060">
    <property type="component" value="Unassembled WGS sequence"/>
</dbReference>
<evidence type="ECO:0000256" key="2">
    <source>
        <dbReference type="ARBA" id="ARBA00022723"/>
    </source>
</evidence>
<keyword evidence="2" id="KW-0479">Metal-binding</keyword>
<dbReference type="InterPro" id="IPR006620">
    <property type="entry name" value="Pro_4_hyd_alph"/>
</dbReference>